<reference evidence="3 4" key="1">
    <citation type="submission" date="2023-09" db="EMBL/GenBank/DDBJ databases">
        <title>Microbacterium fusihabitans sp. nov., Microbacterium phycihabitans sp. nov., and Microbacterium cervinum sp. nov., isolated from dried seaweeds of beach.</title>
        <authorList>
            <person name="Lee S.D."/>
        </authorList>
    </citation>
    <scope>NUCLEOTIDE SEQUENCE [LARGE SCALE GENOMIC DNA]</scope>
    <source>
        <strain evidence="3 4">KSW4-17</strain>
    </source>
</reference>
<dbReference type="Pfam" id="PF25355">
    <property type="entry name" value="DUF7882"/>
    <property type="match status" value="1"/>
</dbReference>
<organism evidence="3 4">
    <name type="scientific">Microbacterium galbum</name>
    <dbReference type="NCBI Taxonomy" id="3075994"/>
    <lineage>
        <taxon>Bacteria</taxon>
        <taxon>Bacillati</taxon>
        <taxon>Actinomycetota</taxon>
        <taxon>Actinomycetes</taxon>
        <taxon>Micrococcales</taxon>
        <taxon>Microbacteriaceae</taxon>
        <taxon>Microbacterium</taxon>
    </lineage>
</organism>
<proteinExistence type="predicted"/>
<feature type="domain" description="DUF7882" evidence="2">
    <location>
        <begin position="1"/>
        <end position="93"/>
    </location>
</feature>
<feature type="compositionally biased region" description="Low complexity" evidence="1">
    <location>
        <begin position="112"/>
        <end position="124"/>
    </location>
</feature>
<feature type="region of interest" description="Disordered" evidence="1">
    <location>
        <begin position="102"/>
        <end position="124"/>
    </location>
</feature>
<gene>
    <name evidence="3" type="ORF">RWH45_11775</name>
</gene>
<evidence type="ECO:0000313" key="3">
    <source>
        <dbReference type="EMBL" id="MDU0367894.1"/>
    </source>
</evidence>
<comment type="caution">
    <text evidence="3">The sequence shown here is derived from an EMBL/GenBank/DDBJ whole genome shotgun (WGS) entry which is preliminary data.</text>
</comment>
<dbReference type="InterPro" id="IPR057204">
    <property type="entry name" value="DUF7882"/>
</dbReference>
<evidence type="ECO:0000256" key="1">
    <source>
        <dbReference type="SAM" id="MobiDB-lite"/>
    </source>
</evidence>
<name>A0ABU3T929_9MICO</name>
<dbReference type="EMBL" id="JAWDIS010000002">
    <property type="protein sequence ID" value="MDU0367894.1"/>
    <property type="molecule type" value="Genomic_DNA"/>
</dbReference>
<protein>
    <recommendedName>
        <fullName evidence="2">DUF7882 domain-containing protein</fullName>
    </recommendedName>
</protein>
<dbReference type="RefSeq" id="WP_315995078.1">
    <property type="nucleotide sequence ID" value="NZ_JAWDIS010000002.1"/>
</dbReference>
<sequence length="124" mass="13496">MATLFYGSDTAPISLPDRLMGYIKVITSTKLRRGESFTLTWTGTDEESGRSTIWLQPAIPLRFVFESPEPEQLVGDYLRSLADQANAASGLVVDTRTWEAAEQASRTPVHSARAAAAGRPVRAA</sequence>
<evidence type="ECO:0000259" key="2">
    <source>
        <dbReference type="Pfam" id="PF25355"/>
    </source>
</evidence>
<accession>A0ABU3T929</accession>
<keyword evidence="4" id="KW-1185">Reference proteome</keyword>
<evidence type="ECO:0000313" key="4">
    <source>
        <dbReference type="Proteomes" id="UP001263371"/>
    </source>
</evidence>
<dbReference type="Proteomes" id="UP001263371">
    <property type="component" value="Unassembled WGS sequence"/>
</dbReference>